<dbReference type="Gene3D" id="1.10.10.10">
    <property type="entry name" value="Winged helix-like DNA-binding domain superfamily/Winged helix DNA-binding domain"/>
    <property type="match status" value="1"/>
</dbReference>
<keyword evidence="9" id="KW-1185">Reference proteome</keyword>
<evidence type="ECO:0000256" key="4">
    <source>
        <dbReference type="ARBA" id="ARBA00023125"/>
    </source>
</evidence>
<dbReference type="SUPFAM" id="SSF88659">
    <property type="entry name" value="Sigma3 and sigma4 domains of RNA polymerase sigma factors"/>
    <property type="match status" value="1"/>
</dbReference>
<dbReference type="CDD" id="cd06171">
    <property type="entry name" value="Sigma70_r4"/>
    <property type="match status" value="1"/>
</dbReference>
<dbReference type="PANTHER" id="PTHR43133:SF8">
    <property type="entry name" value="RNA POLYMERASE SIGMA FACTOR HI_1459-RELATED"/>
    <property type="match status" value="1"/>
</dbReference>
<protein>
    <submittedName>
        <fullName evidence="8">RNA polymerase sigma factor</fullName>
    </submittedName>
</protein>
<dbReference type="InterPro" id="IPR013325">
    <property type="entry name" value="RNA_pol_sigma_r2"/>
</dbReference>
<sequence>MVVNGGRHDGRAEGCGLAVRIADGDPRAVRELVERHYGELYRYAFAMLRHRAASEDAVQDAFVRALEALGKYPEGRIRAMALRPWLYRITLNVVRNRLRVRGRETSLDGVHPGSELPEDPEGVMDVLAALHGLPERQRVAVTLRYLQDLPYAGISAATGWPEGTAKTLVHRGLLRLRAALNEERGGREP</sequence>
<proteinExistence type="inferred from homology"/>
<evidence type="ECO:0000259" key="7">
    <source>
        <dbReference type="Pfam" id="PF08281"/>
    </source>
</evidence>
<evidence type="ECO:0000256" key="1">
    <source>
        <dbReference type="ARBA" id="ARBA00010641"/>
    </source>
</evidence>
<comment type="similarity">
    <text evidence="1">Belongs to the sigma-70 factor family. ECF subfamily.</text>
</comment>
<keyword evidence="5" id="KW-0804">Transcription</keyword>
<dbReference type="NCBIfam" id="TIGR02937">
    <property type="entry name" value="sigma70-ECF"/>
    <property type="match status" value="1"/>
</dbReference>
<evidence type="ECO:0000313" key="9">
    <source>
        <dbReference type="Proteomes" id="UP000318065"/>
    </source>
</evidence>
<dbReference type="AlphaFoldDB" id="A0A510HEF4"/>
<name>A0A510HEF4_9ACTN</name>
<keyword evidence="4" id="KW-0238">DNA-binding</keyword>
<dbReference type="Gene3D" id="1.10.1740.10">
    <property type="match status" value="1"/>
</dbReference>
<evidence type="ECO:0000256" key="5">
    <source>
        <dbReference type="ARBA" id="ARBA00023163"/>
    </source>
</evidence>
<organism evidence="8 9">
    <name type="scientific">Rubrobacter xylanophilus</name>
    <dbReference type="NCBI Taxonomy" id="49319"/>
    <lineage>
        <taxon>Bacteria</taxon>
        <taxon>Bacillati</taxon>
        <taxon>Actinomycetota</taxon>
        <taxon>Rubrobacteria</taxon>
        <taxon>Rubrobacterales</taxon>
        <taxon>Rubrobacteraceae</taxon>
        <taxon>Rubrobacter</taxon>
    </lineage>
</organism>
<dbReference type="GO" id="GO:0006352">
    <property type="term" value="P:DNA-templated transcription initiation"/>
    <property type="evidence" value="ECO:0007669"/>
    <property type="project" value="InterPro"/>
</dbReference>
<reference evidence="8" key="1">
    <citation type="journal article" date="2019" name="Microbiol. Resour. Announc.">
        <title>Complete Genome Sequence of Rubrobacter xylanophilus Strain AA3-22, Isolated from Arima Onsen in Japan.</title>
        <authorList>
            <person name="Tomariguchi N."/>
            <person name="Miyazaki K."/>
        </authorList>
    </citation>
    <scope>NUCLEOTIDE SEQUENCE [LARGE SCALE GENOMIC DNA]</scope>
    <source>
        <strain evidence="8">AA3-22</strain>
    </source>
</reference>
<dbReference type="EMBL" id="AP019791">
    <property type="protein sequence ID" value="BBL78322.1"/>
    <property type="molecule type" value="Genomic_DNA"/>
</dbReference>
<evidence type="ECO:0000313" key="8">
    <source>
        <dbReference type="EMBL" id="BBL78322.1"/>
    </source>
</evidence>
<evidence type="ECO:0000256" key="2">
    <source>
        <dbReference type="ARBA" id="ARBA00023015"/>
    </source>
</evidence>
<accession>A0A510HEF4</accession>
<feature type="domain" description="RNA polymerase sigma factor 70 region 4 type 2" evidence="7">
    <location>
        <begin position="125"/>
        <end position="176"/>
    </location>
</feature>
<dbReference type="Pfam" id="PF08281">
    <property type="entry name" value="Sigma70_r4_2"/>
    <property type="match status" value="1"/>
</dbReference>
<dbReference type="InterPro" id="IPR007627">
    <property type="entry name" value="RNA_pol_sigma70_r2"/>
</dbReference>
<keyword evidence="2" id="KW-0805">Transcription regulation</keyword>
<evidence type="ECO:0000256" key="3">
    <source>
        <dbReference type="ARBA" id="ARBA00023082"/>
    </source>
</evidence>
<feature type="domain" description="RNA polymerase sigma-70 region 2" evidence="6">
    <location>
        <begin position="32"/>
        <end position="103"/>
    </location>
</feature>
<dbReference type="Pfam" id="PF04542">
    <property type="entry name" value="Sigma70_r2"/>
    <property type="match status" value="1"/>
</dbReference>
<dbReference type="InterPro" id="IPR013324">
    <property type="entry name" value="RNA_pol_sigma_r3/r4-like"/>
</dbReference>
<dbReference type="InterPro" id="IPR036388">
    <property type="entry name" value="WH-like_DNA-bd_sf"/>
</dbReference>
<gene>
    <name evidence="8" type="primary">rpoE_2</name>
    <name evidence="8" type="ORF">RxyAA322_01760</name>
</gene>
<dbReference type="GO" id="GO:0003677">
    <property type="term" value="F:DNA binding"/>
    <property type="evidence" value="ECO:0007669"/>
    <property type="project" value="UniProtKB-KW"/>
</dbReference>
<dbReference type="InterPro" id="IPR039425">
    <property type="entry name" value="RNA_pol_sigma-70-like"/>
</dbReference>
<dbReference type="Proteomes" id="UP000318065">
    <property type="component" value="Chromosome"/>
</dbReference>
<evidence type="ECO:0000259" key="6">
    <source>
        <dbReference type="Pfam" id="PF04542"/>
    </source>
</evidence>
<dbReference type="InterPro" id="IPR013249">
    <property type="entry name" value="RNA_pol_sigma70_r4_t2"/>
</dbReference>
<dbReference type="InterPro" id="IPR014284">
    <property type="entry name" value="RNA_pol_sigma-70_dom"/>
</dbReference>
<dbReference type="SUPFAM" id="SSF88946">
    <property type="entry name" value="Sigma2 domain of RNA polymerase sigma factors"/>
    <property type="match status" value="1"/>
</dbReference>
<dbReference type="PANTHER" id="PTHR43133">
    <property type="entry name" value="RNA POLYMERASE ECF-TYPE SIGMA FACTO"/>
    <property type="match status" value="1"/>
</dbReference>
<dbReference type="GO" id="GO:0016987">
    <property type="term" value="F:sigma factor activity"/>
    <property type="evidence" value="ECO:0007669"/>
    <property type="project" value="UniProtKB-KW"/>
</dbReference>
<keyword evidence="3" id="KW-0731">Sigma factor</keyword>